<organism evidence="2 3">
    <name type="scientific">Microcoleus asticus IPMA8</name>
    <dbReference type="NCBI Taxonomy" id="2563858"/>
    <lineage>
        <taxon>Bacteria</taxon>
        <taxon>Bacillati</taxon>
        <taxon>Cyanobacteriota</taxon>
        <taxon>Cyanophyceae</taxon>
        <taxon>Oscillatoriophycideae</taxon>
        <taxon>Oscillatoriales</taxon>
        <taxon>Microcoleaceae</taxon>
        <taxon>Microcoleus</taxon>
        <taxon>Microcoleus asticus</taxon>
    </lineage>
</organism>
<accession>A0ABX2D0H5</accession>
<gene>
    <name evidence="2" type="ORF">E5S67_03923</name>
</gene>
<evidence type="ECO:0000259" key="1">
    <source>
        <dbReference type="Pfam" id="PF13358"/>
    </source>
</evidence>
<proteinExistence type="predicted"/>
<keyword evidence="3" id="KW-1185">Reference proteome</keyword>
<dbReference type="EMBL" id="SRRZ01000075">
    <property type="protein sequence ID" value="NQE36160.1"/>
    <property type="molecule type" value="Genomic_DNA"/>
</dbReference>
<dbReference type="Gene3D" id="3.30.420.10">
    <property type="entry name" value="Ribonuclease H-like superfamily/Ribonuclease H"/>
    <property type="match status" value="1"/>
</dbReference>
<name>A0ABX2D0H5_9CYAN</name>
<sequence length="75" mass="8780">MPYIILEFLPPYSPDYNLIELVWHSAKEYIAHRLFKSVEELSELLHRLLNEGEMVIKWERKIKNKGNAILSGLAA</sequence>
<evidence type="ECO:0000313" key="2">
    <source>
        <dbReference type="EMBL" id="NQE36160.1"/>
    </source>
</evidence>
<reference evidence="2 3" key="1">
    <citation type="journal article" date="2020" name="Sci. Rep.">
        <title>A novel cyanobacterial geosmin producer, revising GeoA distribution and dispersion patterns in Bacteria.</title>
        <authorList>
            <person name="Churro C."/>
            <person name="Semedo-Aguiar A.P."/>
            <person name="Silva A.D."/>
            <person name="Pereira-Leal J.B."/>
            <person name="Leite R.B."/>
        </authorList>
    </citation>
    <scope>NUCLEOTIDE SEQUENCE [LARGE SCALE GENOMIC DNA]</scope>
    <source>
        <strain evidence="2 3">IPMA8</strain>
    </source>
</reference>
<dbReference type="InterPro" id="IPR036397">
    <property type="entry name" value="RNaseH_sf"/>
</dbReference>
<dbReference type="Pfam" id="PF13358">
    <property type="entry name" value="DDE_3"/>
    <property type="match status" value="1"/>
</dbReference>
<evidence type="ECO:0000313" key="3">
    <source>
        <dbReference type="Proteomes" id="UP000702425"/>
    </source>
</evidence>
<comment type="caution">
    <text evidence="2">The sequence shown here is derived from an EMBL/GenBank/DDBJ whole genome shotgun (WGS) entry which is preliminary data.</text>
</comment>
<dbReference type="Proteomes" id="UP000702425">
    <property type="component" value="Unassembled WGS sequence"/>
</dbReference>
<protein>
    <recommendedName>
        <fullName evidence="1">Tc1-like transposase DDE domain-containing protein</fullName>
    </recommendedName>
</protein>
<feature type="domain" description="Tc1-like transposase DDE" evidence="1">
    <location>
        <begin position="6"/>
        <end position="41"/>
    </location>
</feature>
<dbReference type="InterPro" id="IPR038717">
    <property type="entry name" value="Tc1-like_DDE_dom"/>
</dbReference>